<dbReference type="PANTHER" id="PTHR15836:SF4">
    <property type="entry name" value="PERIPHILIN-1"/>
    <property type="match status" value="1"/>
</dbReference>
<gene>
    <name evidence="3" type="ORF">TREES_T100009492</name>
</gene>
<feature type="compositionally biased region" description="Basic and acidic residues" evidence="1">
    <location>
        <begin position="244"/>
        <end position="255"/>
    </location>
</feature>
<dbReference type="STRING" id="246437.L8Y7F5"/>
<sequence length="369" mass="42670">MFQIPVILGYRPRLAGRRNDMRSERRYQFERGRRGRVPPRSYTSDGHRGVFNVWNKSLGEESYNRRYSHVDYPEYAESRNFSQDRRGRPPYRGGELTYRRRGNYCPRRQLEYRNTRGGFGRGSFHSARNVRDQSPQRRDTPFIRGRKDPPYRRSSSGVGRTTVSPERSQSYSYQTQRIKYEHAGAFDKRRIEENPVRGSVRIVQVLKAPRIKLSASSSAIPSKVFSKPSGPTEKEVAEAAPKSPDARLEKSDKTSLPEIPACKPRFQVPLFVFKRQDSGSKPTEGVKGNPPISRSEAIALKVKEIEQGYRQDCEVFGVVVKKLIEKEPGLEKPVQFSLRQNLQEIGERYIEELKHFMEEYDASHVNQPI</sequence>
<dbReference type="InterPro" id="IPR057603">
    <property type="entry name" value="Periphilin-1_C"/>
</dbReference>
<reference evidence="4" key="2">
    <citation type="journal article" date="2013" name="Nat. Commun.">
        <title>Genome of the Chinese tree shrew.</title>
        <authorList>
            <person name="Fan Y."/>
            <person name="Huang Z.Y."/>
            <person name="Cao C.C."/>
            <person name="Chen C.S."/>
            <person name="Chen Y.X."/>
            <person name="Fan D.D."/>
            <person name="He J."/>
            <person name="Hou H.L."/>
            <person name="Hu L."/>
            <person name="Hu X.T."/>
            <person name="Jiang X.T."/>
            <person name="Lai R."/>
            <person name="Lang Y.S."/>
            <person name="Liang B."/>
            <person name="Liao S.G."/>
            <person name="Mu D."/>
            <person name="Ma Y.Y."/>
            <person name="Niu Y.Y."/>
            <person name="Sun X.Q."/>
            <person name="Xia J.Q."/>
            <person name="Xiao J."/>
            <person name="Xiong Z.Q."/>
            <person name="Xu L."/>
            <person name="Yang L."/>
            <person name="Zhang Y."/>
            <person name="Zhao W."/>
            <person name="Zhao X.D."/>
            <person name="Zheng Y.T."/>
            <person name="Zhou J.M."/>
            <person name="Zhu Y.B."/>
            <person name="Zhang G.J."/>
            <person name="Wang J."/>
            <person name="Yao Y.G."/>
        </authorList>
    </citation>
    <scope>NUCLEOTIDE SEQUENCE [LARGE SCALE GENOMIC DNA]</scope>
</reference>
<feature type="compositionally biased region" description="Basic and acidic residues" evidence="1">
    <location>
        <begin position="129"/>
        <end position="151"/>
    </location>
</feature>
<reference evidence="4" key="1">
    <citation type="submission" date="2012-07" db="EMBL/GenBank/DDBJ databases">
        <title>Genome of the Chinese tree shrew, a rising model animal genetically related to primates.</title>
        <authorList>
            <person name="Zhang G."/>
            <person name="Fan Y."/>
            <person name="Yao Y."/>
            <person name="Huang Z."/>
        </authorList>
    </citation>
    <scope>NUCLEOTIDE SEQUENCE [LARGE SCALE GENOMIC DNA]</scope>
</reference>
<dbReference type="CDD" id="cd22896">
    <property type="entry name" value="periphilin-like"/>
    <property type="match status" value="1"/>
</dbReference>
<dbReference type="EMBL" id="KB364684">
    <property type="protein sequence ID" value="ELV12182.1"/>
    <property type="molecule type" value="Genomic_DNA"/>
</dbReference>
<keyword evidence="4" id="KW-1185">Reference proteome</keyword>
<dbReference type="InterPro" id="IPR028851">
    <property type="entry name" value="Pphln1"/>
</dbReference>
<dbReference type="AlphaFoldDB" id="L8Y7F5"/>
<protein>
    <submittedName>
        <fullName evidence="3">Periphilin-1</fullName>
    </submittedName>
</protein>
<dbReference type="Proteomes" id="UP000011518">
    <property type="component" value="Unassembled WGS sequence"/>
</dbReference>
<dbReference type="FunCoup" id="L8Y7F5">
    <property type="interactions" value="3326"/>
</dbReference>
<dbReference type="GO" id="GO:0097355">
    <property type="term" value="P:protein localization to heterochromatin"/>
    <property type="evidence" value="ECO:0007669"/>
    <property type="project" value="TreeGrafter"/>
</dbReference>
<dbReference type="PANTHER" id="PTHR15836">
    <property type="entry name" value="PERIPHILIN 1"/>
    <property type="match status" value="1"/>
</dbReference>
<feature type="region of interest" description="Disordered" evidence="1">
    <location>
        <begin position="221"/>
        <end position="256"/>
    </location>
</feature>
<evidence type="ECO:0000313" key="3">
    <source>
        <dbReference type="EMBL" id="ELV12182.1"/>
    </source>
</evidence>
<dbReference type="GO" id="GO:0045892">
    <property type="term" value="P:negative regulation of DNA-templated transcription"/>
    <property type="evidence" value="ECO:0007669"/>
    <property type="project" value="InterPro"/>
</dbReference>
<dbReference type="GO" id="GO:0045814">
    <property type="term" value="P:negative regulation of gene expression, epigenetic"/>
    <property type="evidence" value="ECO:0007669"/>
    <property type="project" value="TreeGrafter"/>
</dbReference>
<feature type="compositionally biased region" description="Polar residues" evidence="1">
    <location>
        <begin position="153"/>
        <end position="173"/>
    </location>
</feature>
<evidence type="ECO:0000259" key="2">
    <source>
        <dbReference type="Pfam" id="PF25234"/>
    </source>
</evidence>
<name>L8Y7F5_TUPCH</name>
<feature type="region of interest" description="Disordered" evidence="1">
    <location>
        <begin position="78"/>
        <end position="173"/>
    </location>
</feature>
<feature type="domain" description="Periphilin-1 C-terminal" evidence="2">
    <location>
        <begin position="292"/>
        <end position="362"/>
    </location>
</feature>
<evidence type="ECO:0000313" key="4">
    <source>
        <dbReference type="Proteomes" id="UP000011518"/>
    </source>
</evidence>
<proteinExistence type="predicted"/>
<dbReference type="GO" id="GO:0005654">
    <property type="term" value="C:nucleoplasm"/>
    <property type="evidence" value="ECO:0007669"/>
    <property type="project" value="TreeGrafter"/>
</dbReference>
<accession>L8Y7F5</accession>
<dbReference type="InParanoid" id="L8Y7F5"/>
<evidence type="ECO:0000256" key="1">
    <source>
        <dbReference type="SAM" id="MobiDB-lite"/>
    </source>
</evidence>
<dbReference type="Pfam" id="PF25234">
    <property type="entry name" value="Periphilin_C"/>
    <property type="match status" value="1"/>
</dbReference>
<organism evidence="3 4">
    <name type="scientific">Tupaia chinensis</name>
    <name type="common">Chinese tree shrew</name>
    <name type="synonym">Tupaia belangeri chinensis</name>
    <dbReference type="NCBI Taxonomy" id="246437"/>
    <lineage>
        <taxon>Eukaryota</taxon>
        <taxon>Metazoa</taxon>
        <taxon>Chordata</taxon>
        <taxon>Craniata</taxon>
        <taxon>Vertebrata</taxon>
        <taxon>Euteleostomi</taxon>
        <taxon>Mammalia</taxon>
        <taxon>Eutheria</taxon>
        <taxon>Euarchontoglires</taxon>
        <taxon>Scandentia</taxon>
        <taxon>Tupaiidae</taxon>
        <taxon>Tupaia</taxon>
    </lineage>
</organism>